<evidence type="ECO:0000313" key="4">
    <source>
        <dbReference type="EMBL" id="VVE27209.1"/>
    </source>
</evidence>
<dbReference type="Pfam" id="PF07992">
    <property type="entry name" value="Pyr_redox_2"/>
    <property type="match status" value="1"/>
</dbReference>
<dbReference type="AlphaFoldDB" id="A0A5E4WTS7"/>
<evidence type="ECO:0000256" key="1">
    <source>
        <dbReference type="ARBA" id="ARBA00022630"/>
    </source>
</evidence>
<dbReference type="PRINTS" id="PR00469">
    <property type="entry name" value="PNDRDTASEII"/>
</dbReference>
<feature type="domain" description="FAD/NAD(P)-binding" evidence="3">
    <location>
        <begin position="100"/>
        <end position="412"/>
    </location>
</feature>
<dbReference type="PRINTS" id="PR00368">
    <property type="entry name" value="FADPNR"/>
</dbReference>
<dbReference type="Gene3D" id="3.50.50.60">
    <property type="entry name" value="FAD/NAD(P)-binding domain"/>
    <property type="match status" value="2"/>
</dbReference>
<keyword evidence="5" id="KW-1185">Reference proteome</keyword>
<dbReference type="PANTHER" id="PTHR48105">
    <property type="entry name" value="THIOREDOXIN REDUCTASE 1-RELATED-RELATED"/>
    <property type="match status" value="1"/>
</dbReference>
<dbReference type="SUPFAM" id="SSF51905">
    <property type="entry name" value="FAD/NAD(P)-binding domain"/>
    <property type="match status" value="1"/>
</dbReference>
<dbReference type="InterPro" id="IPR050097">
    <property type="entry name" value="Ferredoxin-NADP_redctase_2"/>
</dbReference>
<dbReference type="OrthoDB" id="109585at2"/>
<dbReference type="InterPro" id="IPR023753">
    <property type="entry name" value="FAD/NAD-binding_dom"/>
</dbReference>
<evidence type="ECO:0000256" key="2">
    <source>
        <dbReference type="ARBA" id="ARBA00023002"/>
    </source>
</evidence>
<dbReference type="InterPro" id="IPR036188">
    <property type="entry name" value="FAD/NAD-bd_sf"/>
</dbReference>
<gene>
    <name evidence="4" type="ORF">PPN31114_03458</name>
</gene>
<sequence>MTSPAAADPIDTPRPRVRLLGLAISARAFEIRDFLSRSVVTFDWVELDEAAARRIPGIRGLDDPGLPVCEFPDGTRLFNPTVANVARRLGWVEKPRRKAYDVSIYGAGPAGLSAAVYAASEGLNTVLVERDAVGGQAGNSSLIENYLGFPQGISGGELAERARQQAVRFGAEILRLREGVYAVFAERGIHVDLADGTQLSASTNICATGIEWRRLGLPDEARLQGLGLFYGAGASEAPMCTGETVYVVGGGNSAGQAAMHLSAYAREVVMLVRGARLADTLSDYLIQKIQGTANIRVVTGCEVSALHGDRFLEAITVRERASGAEQHLATHHLFVCIGGLPNTDWARDTAITRDGSGYLVTGPDLTPAMLAAAGWPLARAPFPLETSVPGSFAVGDVRHGSMKRVASAVGEGAMAVAFIHQHLATL</sequence>
<dbReference type="GeneID" id="300405468"/>
<protein>
    <submittedName>
        <fullName evidence="4">Pyridine nucleotide-disulfide oxidoreductase</fullName>
    </submittedName>
</protein>
<keyword evidence="1" id="KW-0285">Flavoprotein</keyword>
<dbReference type="RefSeq" id="WP_150680712.1">
    <property type="nucleotide sequence ID" value="NZ_CABPSK010000003.1"/>
</dbReference>
<keyword evidence="2" id="KW-0560">Oxidoreductase</keyword>
<dbReference type="Proteomes" id="UP000366945">
    <property type="component" value="Unassembled WGS sequence"/>
</dbReference>
<evidence type="ECO:0000313" key="5">
    <source>
        <dbReference type="Proteomes" id="UP000366945"/>
    </source>
</evidence>
<accession>A0A5E4WTS7</accession>
<reference evidence="4 5" key="1">
    <citation type="submission" date="2019-08" db="EMBL/GenBank/DDBJ databases">
        <authorList>
            <person name="Peeters C."/>
        </authorList>
    </citation>
    <scope>NUCLEOTIDE SEQUENCE [LARGE SCALE GENOMIC DNA]</scope>
    <source>
        <strain evidence="4 5">LMG 31114</strain>
    </source>
</reference>
<name>A0A5E4WTS7_9BURK</name>
<evidence type="ECO:0000259" key="3">
    <source>
        <dbReference type="Pfam" id="PF07992"/>
    </source>
</evidence>
<organism evidence="4 5">
    <name type="scientific">Pandoraea pneumonica</name>
    <dbReference type="NCBI Taxonomy" id="2508299"/>
    <lineage>
        <taxon>Bacteria</taxon>
        <taxon>Pseudomonadati</taxon>
        <taxon>Pseudomonadota</taxon>
        <taxon>Betaproteobacteria</taxon>
        <taxon>Burkholderiales</taxon>
        <taxon>Burkholderiaceae</taxon>
        <taxon>Pandoraea</taxon>
    </lineage>
</organism>
<proteinExistence type="predicted"/>
<dbReference type="GO" id="GO:0016491">
    <property type="term" value="F:oxidoreductase activity"/>
    <property type="evidence" value="ECO:0007669"/>
    <property type="project" value="UniProtKB-KW"/>
</dbReference>
<dbReference type="EMBL" id="CABPSK010000003">
    <property type="protein sequence ID" value="VVE27209.1"/>
    <property type="molecule type" value="Genomic_DNA"/>
</dbReference>